<evidence type="ECO:0000256" key="1">
    <source>
        <dbReference type="SAM" id="SignalP"/>
    </source>
</evidence>
<feature type="signal peptide" evidence="1">
    <location>
        <begin position="1"/>
        <end position="24"/>
    </location>
</feature>
<accession>A0A917C1H1</accession>
<reference evidence="2" key="1">
    <citation type="journal article" date="2014" name="Int. J. Syst. Evol. Microbiol.">
        <title>Complete genome sequence of Corynebacterium casei LMG S-19264T (=DSM 44701T), isolated from a smear-ripened cheese.</title>
        <authorList>
            <consortium name="US DOE Joint Genome Institute (JGI-PGF)"/>
            <person name="Walter F."/>
            <person name="Albersmeier A."/>
            <person name="Kalinowski J."/>
            <person name="Ruckert C."/>
        </authorList>
    </citation>
    <scope>NUCLEOTIDE SEQUENCE</scope>
    <source>
        <strain evidence="2">CGMCC 1.16134</strain>
    </source>
</reference>
<name>A0A917C1H1_9BACL</name>
<proteinExistence type="predicted"/>
<dbReference type="EMBL" id="BMKR01000004">
    <property type="protein sequence ID" value="GGF67407.1"/>
    <property type="molecule type" value="Genomic_DNA"/>
</dbReference>
<evidence type="ECO:0000313" key="3">
    <source>
        <dbReference type="Proteomes" id="UP000637643"/>
    </source>
</evidence>
<keyword evidence="3" id="KW-1185">Reference proteome</keyword>
<protein>
    <submittedName>
        <fullName evidence="2">Uncharacterized protein</fullName>
    </submittedName>
</protein>
<organism evidence="2 3">
    <name type="scientific">Paenibacillus albidus</name>
    <dbReference type="NCBI Taxonomy" id="2041023"/>
    <lineage>
        <taxon>Bacteria</taxon>
        <taxon>Bacillati</taxon>
        <taxon>Bacillota</taxon>
        <taxon>Bacilli</taxon>
        <taxon>Bacillales</taxon>
        <taxon>Paenibacillaceae</taxon>
        <taxon>Paenibacillus</taxon>
    </lineage>
</organism>
<dbReference type="RefSeq" id="WP_189022693.1">
    <property type="nucleotide sequence ID" value="NZ_BMKR01000004.1"/>
</dbReference>
<evidence type="ECO:0000313" key="2">
    <source>
        <dbReference type="EMBL" id="GGF67407.1"/>
    </source>
</evidence>
<gene>
    <name evidence="2" type="ORF">GCM10010912_10480</name>
</gene>
<keyword evidence="1" id="KW-0732">Signal</keyword>
<reference evidence="2" key="2">
    <citation type="submission" date="2020-09" db="EMBL/GenBank/DDBJ databases">
        <authorList>
            <person name="Sun Q."/>
            <person name="Zhou Y."/>
        </authorList>
    </citation>
    <scope>NUCLEOTIDE SEQUENCE</scope>
    <source>
        <strain evidence="2">CGMCC 1.16134</strain>
    </source>
</reference>
<dbReference type="Proteomes" id="UP000637643">
    <property type="component" value="Unassembled WGS sequence"/>
</dbReference>
<dbReference type="AlphaFoldDB" id="A0A917C1H1"/>
<comment type="caution">
    <text evidence="2">The sequence shown here is derived from an EMBL/GenBank/DDBJ whole genome shotgun (WGS) entry which is preliminary data.</text>
</comment>
<sequence length="361" mass="40231">MSNKKFTASLAVLLFSGSVLTVSAMAVPRIVNTPVAAQNKPVLQDMARLASSGSKAPVLKVEAPAPVSTVNSDLELMTEEELQQVYDFADRQVNSDPRLTGREMTDAEIKRRQILEDQYVYDGVRPKGSFPMQPGQSDFYYDLKMNTFTYPDRPLTDEELLQFIDWSYRVNYVMSKRHVKAVPGPEELSQKEAVVLAASSVGKLFDVDVAKLETKVIYDEAGLDKRRTWAIQFSPYKSLTLSGQGKEFWQYNVIIDGPTGIVVDTTASNFSLKRTPISTSAASLIQKDASWIHAATKIVTDKQGETRKITKAFLTDTVTNNKRGMVAVKLLLEDGSSYNAEMRYPDQSLRCLIYEPANVAK</sequence>
<feature type="chain" id="PRO_5037356736" evidence="1">
    <location>
        <begin position="25"/>
        <end position="361"/>
    </location>
</feature>